<evidence type="ECO:0000313" key="2">
    <source>
        <dbReference type="Proteomes" id="UP000620124"/>
    </source>
</evidence>
<reference evidence="1" key="1">
    <citation type="submission" date="2020-05" db="EMBL/GenBank/DDBJ databases">
        <title>Mycena genomes resolve the evolution of fungal bioluminescence.</title>
        <authorList>
            <person name="Tsai I.J."/>
        </authorList>
    </citation>
    <scope>NUCLEOTIDE SEQUENCE</scope>
    <source>
        <strain evidence="1">CCC161011</strain>
    </source>
</reference>
<sequence length="340" mass="38502">MQLGANPAPSSIGVATAAVTGVQGAAGTLYESFHDNKAHVIRTIIEREVGVTLQLPPHIRSPKVDPPAKYRGEDDTDVFMTFIEMLCTWLRAQMLCGHEPGVDEYRLTMLKTQLTGFTLEWFIQNVNSSHFADRTVLTFTDAVCALHRWFVTSANAQRAARAFDSVRYDDSKGPDAFAELLIKRANQMNHVPDEFAMNRMFLAGLPQSIRYKLKVDRQMTAEYTSFSVIRTDARQLWAAESEEKAVPSSTRSSSSTLERPLRLLQRLGNLTTPRTLPLAPTTFKPIQIPLLFRIFQIPYETVKVQVFKYQNQGRTTEFEIRIERHDELVTHVTLVTTPNL</sequence>
<keyword evidence="2" id="KW-1185">Reference proteome</keyword>
<organism evidence="1 2">
    <name type="scientific">Mycena venus</name>
    <dbReference type="NCBI Taxonomy" id="2733690"/>
    <lineage>
        <taxon>Eukaryota</taxon>
        <taxon>Fungi</taxon>
        <taxon>Dikarya</taxon>
        <taxon>Basidiomycota</taxon>
        <taxon>Agaricomycotina</taxon>
        <taxon>Agaricomycetes</taxon>
        <taxon>Agaricomycetidae</taxon>
        <taxon>Agaricales</taxon>
        <taxon>Marasmiineae</taxon>
        <taxon>Mycenaceae</taxon>
        <taxon>Mycena</taxon>
    </lineage>
</organism>
<accession>A0A8H6Z6K0</accession>
<dbReference type="Proteomes" id="UP000620124">
    <property type="component" value="Unassembled WGS sequence"/>
</dbReference>
<dbReference type="EMBL" id="JACAZI010000001">
    <property type="protein sequence ID" value="KAF7371894.1"/>
    <property type="molecule type" value="Genomic_DNA"/>
</dbReference>
<name>A0A8H6Z6K0_9AGAR</name>
<protein>
    <submittedName>
        <fullName evidence="1">Transposon Tf2-12 polyprotein</fullName>
    </submittedName>
</protein>
<proteinExistence type="predicted"/>
<dbReference type="AlphaFoldDB" id="A0A8H6Z6K0"/>
<dbReference type="OrthoDB" id="3023306at2759"/>
<gene>
    <name evidence="1" type="ORF">MVEN_00046800</name>
</gene>
<evidence type="ECO:0000313" key="1">
    <source>
        <dbReference type="EMBL" id="KAF7371894.1"/>
    </source>
</evidence>
<comment type="caution">
    <text evidence="1">The sequence shown here is derived from an EMBL/GenBank/DDBJ whole genome shotgun (WGS) entry which is preliminary data.</text>
</comment>